<dbReference type="Pfam" id="PF01022">
    <property type="entry name" value="HTH_5"/>
    <property type="match status" value="1"/>
</dbReference>
<evidence type="ECO:0000256" key="2">
    <source>
        <dbReference type="ARBA" id="ARBA00023125"/>
    </source>
</evidence>
<protein>
    <submittedName>
        <fullName evidence="5">Transcriptional regulator</fullName>
    </submittedName>
</protein>
<dbReference type="InterPro" id="IPR051081">
    <property type="entry name" value="HTH_MetalResp_TranReg"/>
</dbReference>
<dbReference type="KEGG" id="mfre:EXE63_17620"/>
<dbReference type="SMART" id="SM00418">
    <property type="entry name" value="HTH_ARSR"/>
    <property type="match status" value="1"/>
</dbReference>
<proteinExistence type="predicted"/>
<dbReference type="CDD" id="cd00090">
    <property type="entry name" value="HTH_ARSR"/>
    <property type="match status" value="1"/>
</dbReference>
<dbReference type="PANTHER" id="PTHR33154:SF18">
    <property type="entry name" value="ARSENICAL RESISTANCE OPERON REPRESSOR"/>
    <property type="match status" value="1"/>
</dbReference>
<evidence type="ECO:0000256" key="3">
    <source>
        <dbReference type="ARBA" id="ARBA00023163"/>
    </source>
</evidence>
<evidence type="ECO:0000313" key="5">
    <source>
        <dbReference type="EMBL" id="QIV82495.1"/>
    </source>
</evidence>
<dbReference type="SUPFAM" id="SSF46785">
    <property type="entry name" value="Winged helix' DNA-binding domain"/>
    <property type="match status" value="1"/>
</dbReference>
<dbReference type="EMBL" id="CP038799">
    <property type="protein sequence ID" value="QIV82495.1"/>
    <property type="molecule type" value="Genomic_DNA"/>
</dbReference>
<dbReference type="InterPro" id="IPR001845">
    <property type="entry name" value="HTH_ArsR_DNA-bd_dom"/>
</dbReference>
<evidence type="ECO:0000256" key="1">
    <source>
        <dbReference type="ARBA" id="ARBA00023015"/>
    </source>
</evidence>
<dbReference type="NCBIfam" id="NF033788">
    <property type="entry name" value="HTH_metalloreg"/>
    <property type="match status" value="1"/>
</dbReference>
<dbReference type="InterPro" id="IPR036390">
    <property type="entry name" value="WH_DNA-bd_sf"/>
</dbReference>
<evidence type="ECO:0000313" key="6">
    <source>
        <dbReference type="Proteomes" id="UP000501849"/>
    </source>
</evidence>
<accession>A0A6H0S825</accession>
<gene>
    <name evidence="5" type="ORF">EXE63_17620</name>
</gene>
<dbReference type="RefSeq" id="WP_168143011.1">
    <property type="nucleotide sequence ID" value="NZ_CP038799.1"/>
</dbReference>
<dbReference type="Gene3D" id="1.10.10.10">
    <property type="entry name" value="Winged helix-like DNA-binding domain superfamily/Winged helix DNA-binding domain"/>
    <property type="match status" value="1"/>
</dbReference>
<name>A0A6H0S825_9MYCO</name>
<dbReference type="InterPro" id="IPR011991">
    <property type="entry name" value="ArsR-like_HTH"/>
</dbReference>
<keyword evidence="6" id="KW-1185">Reference proteome</keyword>
<dbReference type="Proteomes" id="UP000501849">
    <property type="component" value="Chromosome"/>
</dbReference>
<dbReference type="PANTHER" id="PTHR33154">
    <property type="entry name" value="TRANSCRIPTIONAL REGULATOR, ARSR FAMILY"/>
    <property type="match status" value="1"/>
</dbReference>
<keyword evidence="1" id="KW-0805">Transcription regulation</keyword>
<dbReference type="GO" id="GO:0003677">
    <property type="term" value="F:DNA binding"/>
    <property type="evidence" value="ECO:0007669"/>
    <property type="project" value="UniProtKB-KW"/>
</dbReference>
<organism evidence="5 6">
    <name type="scientific">Mycolicibacterium frederiksbergense</name>
    <dbReference type="NCBI Taxonomy" id="117567"/>
    <lineage>
        <taxon>Bacteria</taxon>
        <taxon>Bacillati</taxon>
        <taxon>Actinomycetota</taxon>
        <taxon>Actinomycetes</taxon>
        <taxon>Mycobacteriales</taxon>
        <taxon>Mycobacteriaceae</taxon>
        <taxon>Mycolicibacterium</taxon>
    </lineage>
</organism>
<sequence>MTASVTVGDVTACCSPLTGGALDSAAAERLASVFKALGDPARVKLVSLIAASEGGEACICDLTGPLGLSQPTVSHHMRMLVDVGLVSREQRGKWAYYRVISEALDRIAAAVSTRV</sequence>
<dbReference type="GO" id="GO:0003700">
    <property type="term" value="F:DNA-binding transcription factor activity"/>
    <property type="evidence" value="ECO:0007669"/>
    <property type="project" value="InterPro"/>
</dbReference>
<reference evidence="5 6" key="1">
    <citation type="submission" date="2019-04" db="EMBL/GenBank/DDBJ databases">
        <title>Draft, Whole-Genome Sequence of the Anthracene-degrading Mycobacterium frederiksbergense LB501T, Isolated from a Polycyclic Aromatic Hydrocarbon (PAH)-Contaminated Soil.</title>
        <authorList>
            <person name="Augelletti F."/>
        </authorList>
    </citation>
    <scope>NUCLEOTIDE SEQUENCE [LARGE SCALE GENOMIC DNA]</scope>
    <source>
        <strain evidence="5 6">LB 501T</strain>
    </source>
</reference>
<dbReference type="InterPro" id="IPR036388">
    <property type="entry name" value="WH-like_DNA-bd_sf"/>
</dbReference>
<dbReference type="AlphaFoldDB" id="A0A6H0S825"/>
<feature type="domain" description="HTH arsR-type" evidence="4">
    <location>
        <begin position="22"/>
        <end position="115"/>
    </location>
</feature>
<evidence type="ECO:0000259" key="4">
    <source>
        <dbReference type="PROSITE" id="PS50987"/>
    </source>
</evidence>
<dbReference type="InterPro" id="IPR018334">
    <property type="entry name" value="ArsR_HTH"/>
</dbReference>
<keyword evidence="3" id="KW-0804">Transcription</keyword>
<keyword evidence="2" id="KW-0238">DNA-binding</keyword>
<dbReference type="PRINTS" id="PR00778">
    <property type="entry name" value="HTHARSR"/>
</dbReference>
<dbReference type="PROSITE" id="PS00846">
    <property type="entry name" value="HTH_ARSR_1"/>
    <property type="match status" value="1"/>
</dbReference>
<dbReference type="PROSITE" id="PS50987">
    <property type="entry name" value="HTH_ARSR_2"/>
    <property type="match status" value="1"/>
</dbReference>